<gene>
    <name evidence="1" type="ORF">CYK00_04085</name>
</gene>
<reference evidence="1 2" key="1">
    <citation type="submission" date="2017-12" db="EMBL/GenBank/DDBJ databases">
        <title>Phylogenetic diversity of female urinary microbiome.</title>
        <authorList>
            <person name="Thomas-White K."/>
            <person name="Wolfe A.J."/>
        </authorList>
    </citation>
    <scope>NUCLEOTIDE SEQUENCE [LARGE SCALE GENOMIC DNA]</scope>
    <source>
        <strain evidence="1 2">UMB0321</strain>
    </source>
</reference>
<accession>A0A2I1XDQ9</accession>
<dbReference type="Proteomes" id="UP000234767">
    <property type="component" value="Unassembled WGS sequence"/>
</dbReference>
<evidence type="ECO:0000313" key="1">
    <source>
        <dbReference type="EMBL" id="PLA40752.1"/>
    </source>
</evidence>
<sequence length="79" mass="9360">MNYFNVVAIMLVSIHMRASRGENTYSDVWEYLEIKWISMVCIFVGNAKAIRCFALELAINPFKRRLKNFQTTSWFLAYK</sequence>
<dbReference type="AlphaFoldDB" id="A0A2I1XDQ9"/>
<name>A0A2I1XDQ9_NEISI</name>
<dbReference type="RefSeq" id="WP_101810048.1">
    <property type="nucleotide sequence ID" value="NZ_PKJO01000003.1"/>
</dbReference>
<protein>
    <submittedName>
        <fullName evidence="1">Uncharacterized protein</fullName>
    </submittedName>
</protein>
<comment type="caution">
    <text evidence="1">The sequence shown here is derived from an EMBL/GenBank/DDBJ whole genome shotgun (WGS) entry which is preliminary data.</text>
</comment>
<dbReference type="EMBL" id="PKJO01000003">
    <property type="protein sequence ID" value="PLA40752.1"/>
    <property type="molecule type" value="Genomic_DNA"/>
</dbReference>
<organism evidence="1 2">
    <name type="scientific">Neisseria sicca</name>
    <dbReference type="NCBI Taxonomy" id="490"/>
    <lineage>
        <taxon>Bacteria</taxon>
        <taxon>Pseudomonadati</taxon>
        <taxon>Pseudomonadota</taxon>
        <taxon>Betaproteobacteria</taxon>
        <taxon>Neisseriales</taxon>
        <taxon>Neisseriaceae</taxon>
        <taxon>Neisseria</taxon>
    </lineage>
</organism>
<proteinExistence type="predicted"/>
<evidence type="ECO:0000313" key="2">
    <source>
        <dbReference type="Proteomes" id="UP000234767"/>
    </source>
</evidence>